<feature type="compositionally biased region" description="Low complexity" evidence="11">
    <location>
        <begin position="701"/>
        <end position="713"/>
    </location>
</feature>
<keyword evidence="4 10" id="KW-1003">Cell membrane</keyword>
<organism evidence="12 13">
    <name type="scientific">Aspergillus heteromorphus CBS 117.55</name>
    <dbReference type="NCBI Taxonomy" id="1448321"/>
    <lineage>
        <taxon>Eukaryota</taxon>
        <taxon>Fungi</taxon>
        <taxon>Dikarya</taxon>
        <taxon>Ascomycota</taxon>
        <taxon>Pezizomycotina</taxon>
        <taxon>Eurotiomycetes</taxon>
        <taxon>Eurotiomycetidae</taxon>
        <taxon>Eurotiales</taxon>
        <taxon>Aspergillaceae</taxon>
        <taxon>Aspergillus</taxon>
        <taxon>Aspergillus subgen. Circumdati</taxon>
    </lineage>
</organism>
<comment type="similarity">
    <text evidence="3 10">Belongs to the PRM1 family.</text>
</comment>
<dbReference type="AlphaFoldDB" id="A0A317WNP7"/>
<keyword evidence="8 10" id="KW-0472">Membrane</keyword>
<evidence type="ECO:0000313" key="13">
    <source>
        <dbReference type="Proteomes" id="UP000247233"/>
    </source>
</evidence>
<evidence type="ECO:0000313" key="12">
    <source>
        <dbReference type="EMBL" id="PWY87615.1"/>
    </source>
</evidence>
<evidence type="ECO:0000256" key="8">
    <source>
        <dbReference type="ARBA" id="ARBA00023136"/>
    </source>
</evidence>
<dbReference type="VEuPathDB" id="FungiDB:BO70DRAFT_198329"/>
<dbReference type="OrthoDB" id="5356111at2759"/>
<dbReference type="PANTHER" id="PTHR31030">
    <property type="entry name" value="PLASMA MEMBRANE FUSION PROTEIN PRM1"/>
    <property type="match status" value="1"/>
</dbReference>
<keyword evidence="5 10" id="KW-0812">Transmembrane</keyword>
<feature type="transmembrane region" description="Helical" evidence="10">
    <location>
        <begin position="321"/>
        <end position="339"/>
    </location>
</feature>
<evidence type="ECO:0000256" key="9">
    <source>
        <dbReference type="ARBA" id="ARBA00023180"/>
    </source>
</evidence>
<evidence type="ECO:0000256" key="7">
    <source>
        <dbReference type="ARBA" id="ARBA00022989"/>
    </source>
</evidence>
<dbReference type="RefSeq" id="XP_025401498.1">
    <property type="nucleotide sequence ID" value="XM_025538565.1"/>
</dbReference>
<dbReference type="PANTHER" id="PTHR31030:SF1">
    <property type="entry name" value="PLASMA MEMBRANE FUSION PROTEIN PRM1"/>
    <property type="match status" value="1"/>
</dbReference>
<accession>A0A317WNP7</accession>
<proteinExistence type="inferred from homology"/>
<keyword evidence="6 10" id="KW-0184">Conjugation</keyword>
<dbReference type="GO" id="GO:0032220">
    <property type="term" value="P:plasma membrane fusion involved in cytogamy"/>
    <property type="evidence" value="ECO:0007669"/>
    <property type="project" value="TreeGrafter"/>
</dbReference>
<dbReference type="GO" id="GO:0043332">
    <property type="term" value="C:mating projection tip"/>
    <property type="evidence" value="ECO:0007669"/>
    <property type="project" value="UniProtKB-UniRule"/>
</dbReference>
<keyword evidence="9" id="KW-0325">Glycoprotein</keyword>
<keyword evidence="7 10" id="KW-1133">Transmembrane helix</keyword>
<comment type="subcellular location">
    <subcellularLocation>
        <location evidence="2 10">Cell membrane</location>
        <topology evidence="2 10">Multi-pass membrane protein</topology>
    </subcellularLocation>
</comment>
<reference evidence="12 13" key="1">
    <citation type="submission" date="2016-12" db="EMBL/GenBank/DDBJ databases">
        <title>The genomes of Aspergillus section Nigri reveals drivers in fungal speciation.</title>
        <authorList>
            <consortium name="DOE Joint Genome Institute"/>
            <person name="Vesth T.C."/>
            <person name="Nybo J."/>
            <person name="Theobald S."/>
            <person name="Brandl J."/>
            <person name="Frisvad J.C."/>
            <person name="Nielsen K.F."/>
            <person name="Lyhne E.K."/>
            <person name="Kogle M.E."/>
            <person name="Kuo A."/>
            <person name="Riley R."/>
            <person name="Clum A."/>
            <person name="Nolan M."/>
            <person name="Lipzen A."/>
            <person name="Salamov A."/>
            <person name="Henrissat B."/>
            <person name="Wiebenga A."/>
            <person name="De Vries R.P."/>
            <person name="Grigoriev I.V."/>
            <person name="Mortensen U.H."/>
            <person name="Andersen M.R."/>
            <person name="Baker S.E."/>
        </authorList>
    </citation>
    <scope>NUCLEOTIDE SEQUENCE [LARGE SCALE GENOMIC DNA]</scope>
    <source>
        <strain evidence="12 13">CBS 117.55</strain>
    </source>
</reference>
<keyword evidence="13" id="KW-1185">Reference proteome</keyword>
<evidence type="ECO:0000256" key="2">
    <source>
        <dbReference type="ARBA" id="ARBA00004651"/>
    </source>
</evidence>
<comment type="function">
    <text evidence="1 10">Involved in cell fusion during mating by stabilizing the plasma membrane fusion event.</text>
</comment>
<dbReference type="STRING" id="1448321.A0A317WNP7"/>
<sequence length="756" mass="81991">MMFSKSGRTIFPLLPPYGAQDPNAQGRIIPPLHPDGYTPYLGLRARLSQVWLNRWTVLLLLVLARLLLAATSLQSDMSRAKSEALSACTSVESVGSAMASMPHYLAEGVNGLTADAVDAAVDGLKSMLMLTLTGVEELVIFFIRVMYQTYLCLFTLAVRGAVEVGVALLEDAADFLNSTVKDIGKDIGKAVETFEDIYDDFIKLVNTAASASGTSVPTLNLTTEINELENIHLSSSLDESLNKLNSSIPNFDQVMNFTENIIRFPFEEVKQLVNSSMGNYSFNASALSVPAKKQLTFCDSNDGINSFFADLTKIVLTARKIFIGVLIVAAILSCIPMAWQEIRRWHTMKERSQLVRKEAHDPMDVVYIVSRPHTAAVGIKAASRFSNSRRQILVRWAIAYATSPAALFVLCLALAGLLSCLCQYLLLSAIQKTVPELSAEVGEYAEEVVQALQNASAEWANDANKVIQHVDDELNTHLFGWVNTSTVALNDTLNTFVDKTIGVLNDTFGGTLLYEPLLDVFNCLIGLKVESVEKSLTWVNEHAHVDFPLLPNDTFSAGAAASLNNSSDSFLSDAGSDTSNKITEVIDRVLNALESGIRAETIIAACILLVWVINALIGGVRAMTLFWSREKIRGEGGPAPLTSRPNPSSGPDQHGFIDVPLVNLPRNSQHTAATASPAMNAHAHDDIDTSRQPAPRYEAATSTSTSTSTGHSTAVLPSEEYPDEKVGFAGQRSALQVDGVSDLRGSSYVEYGMEKS</sequence>
<protein>
    <recommendedName>
        <fullName evidence="10">Plasma membrane fusion protein PRM1</fullName>
    </recommendedName>
</protein>
<evidence type="ECO:0000256" key="11">
    <source>
        <dbReference type="SAM" id="MobiDB-lite"/>
    </source>
</evidence>
<dbReference type="Proteomes" id="UP000247233">
    <property type="component" value="Unassembled WGS sequence"/>
</dbReference>
<comment type="caution">
    <text evidence="12">The sequence shown here is derived from an EMBL/GenBank/DDBJ whole genome shotgun (WGS) entry which is preliminary data.</text>
</comment>
<name>A0A317WNP7_9EURO</name>
<feature type="transmembrane region" description="Helical" evidence="10">
    <location>
        <begin position="602"/>
        <end position="623"/>
    </location>
</feature>
<feature type="transmembrane region" description="Helical" evidence="10">
    <location>
        <begin position="393"/>
        <end position="418"/>
    </location>
</feature>
<evidence type="ECO:0000256" key="3">
    <source>
        <dbReference type="ARBA" id="ARBA00010780"/>
    </source>
</evidence>
<evidence type="ECO:0000256" key="1">
    <source>
        <dbReference type="ARBA" id="ARBA00002512"/>
    </source>
</evidence>
<feature type="region of interest" description="Disordered" evidence="11">
    <location>
        <begin position="670"/>
        <end position="722"/>
    </location>
</feature>
<dbReference type="InterPro" id="IPR026777">
    <property type="entry name" value="PRM1"/>
</dbReference>
<comment type="caution">
    <text evidence="10">Lacks conserved residue(s) required for the propagation of feature annotation.</text>
</comment>
<dbReference type="GeneID" id="37060802"/>
<dbReference type="GO" id="GO:0005886">
    <property type="term" value="C:plasma membrane"/>
    <property type="evidence" value="ECO:0007669"/>
    <property type="project" value="UniProtKB-SubCell"/>
</dbReference>
<evidence type="ECO:0000256" key="10">
    <source>
        <dbReference type="RuleBase" id="RU366035"/>
    </source>
</evidence>
<dbReference type="EMBL" id="MSFL01000006">
    <property type="protein sequence ID" value="PWY87615.1"/>
    <property type="molecule type" value="Genomic_DNA"/>
</dbReference>
<feature type="region of interest" description="Disordered" evidence="11">
    <location>
        <begin position="634"/>
        <end position="655"/>
    </location>
</feature>
<evidence type="ECO:0000256" key="6">
    <source>
        <dbReference type="ARBA" id="ARBA00022971"/>
    </source>
</evidence>
<evidence type="ECO:0000256" key="5">
    <source>
        <dbReference type="ARBA" id="ARBA00022692"/>
    </source>
</evidence>
<evidence type="ECO:0000256" key="4">
    <source>
        <dbReference type="ARBA" id="ARBA00022475"/>
    </source>
</evidence>
<gene>
    <name evidence="12" type="ORF">BO70DRAFT_198329</name>
</gene>